<feature type="region of interest" description="Disordered" evidence="1">
    <location>
        <begin position="188"/>
        <end position="297"/>
    </location>
</feature>
<feature type="region of interest" description="Disordered" evidence="1">
    <location>
        <begin position="1"/>
        <end position="162"/>
    </location>
</feature>
<feature type="compositionally biased region" description="Polar residues" evidence="1">
    <location>
        <begin position="48"/>
        <end position="86"/>
    </location>
</feature>
<feature type="compositionally biased region" description="Basic and acidic residues" evidence="1">
    <location>
        <begin position="191"/>
        <end position="202"/>
    </location>
</feature>
<proteinExistence type="predicted"/>
<sequence length="573" mass="61911">MAPNNHPRKRTRPPAPDHDPSSPAVRRLNPRVAPYSNNNSACPPDPQETPNLPNQVGLTAENLTTTSDAALSESQVPNSSTDQPLVSPSSSLSSLPESETAPGPTFSQPVHTTVHTTPATVGPNRHHKRQADVSGVLCGPPVKVHKTHEERNPRSDLTNGDAAATTESLEAWRLKLLELRDQVARQSFTTIDERSTPLHDTDTPTTSSTSDLTGNYRDKARTTAPQINAATRPMPKAAGIHTAPSSGRPLETTSAAVTAPEPSRSSDMQRGKTKKNNHPIHRATSSMPKGASLPTFSSKRRNLDLTLNEESMHSASRTFDSPQIHTGSRNPPFPPTHYRPSQVAPCPGAPSQENLILDQGIPDTPRYPRPLCLISPTEHQILSSGPLQEIDLIVLSPADYLGWSSPSSAPQESSVDGLDVASDWDSHDDLLPLYDPLSMYNRIDQDCSDNNIPASHEKRLLLLTSPPGESVYVPAIPRNHNPSIPTNSTTLQSPPLDEGEFLAKLVQAGLIPAADCRSAASVTLSSLPALRPHTPNLDPIEHRYQSSLIPSHGYNHGEIDSPREDSIDELEST</sequence>
<name>A0A5B0PGP5_PUCGR</name>
<feature type="compositionally biased region" description="Basic residues" evidence="1">
    <location>
        <begin position="1"/>
        <end position="12"/>
    </location>
</feature>
<dbReference type="Proteomes" id="UP000325313">
    <property type="component" value="Unassembled WGS sequence"/>
</dbReference>
<comment type="caution">
    <text evidence="2">The sequence shown here is derived from an EMBL/GenBank/DDBJ whole genome shotgun (WGS) entry which is preliminary data.</text>
</comment>
<feature type="compositionally biased region" description="Low complexity" evidence="1">
    <location>
        <begin position="109"/>
        <end position="121"/>
    </location>
</feature>
<feature type="compositionally biased region" description="Low complexity" evidence="1">
    <location>
        <begin position="203"/>
        <end position="213"/>
    </location>
</feature>
<feature type="compositionally biased region" description="Low complexity" evidence="1">
    <location>
        <begin position="87"/>
        <end position="99"/>
    </location>
</feature>
<reference evidence="2 3" key="1">
    <citation type="submission" date="2019-05" db="EMBL/GenBank/DDBJ databases">
        <title>Emergence of the Ug99 lineage of the wheat stem rust pathogen through somatic hybridization.</title>
        <authorList>
            <person name="Li F."/>
            <person name="Upadhyaya N.M."/>
            <person name="Sperschneider J."/>
            <person name="Matny O."/>
            <person name="Nguyen-Phuc H."/>
            <person name="Mago R."/>
            <person name="Raley C."/>
            <person name="Miller M.E."/>
            <person name="Silverstein K.A.T."/>
            <person name="Henningsen E."/>
            <person name="Hirsch C.D."/>
            <person name="Visser B."/>
            <person name="Pretorius Z.A."/>
            <person name="Steffenson B.J."/>
            <person name="Schwessinger B."/>
            <person name="Dodds P.N."/>
            <person name="Figueroa M."/>
        </authorList>
    </citation>
    <scope>NUCLEOTIDE SEQUENCE [LARGE SCALE GENOMIC DNA]</scope>
    <source>
        <strain evidence="2 3">Ug99</strain>
    </source>
</reference>
<dbReference type="EMBL" id="VDEP01000341">
    <property type="protein sequence ID" value="KAA1100351.1"/>
    <property type="molecule type" value="Genomic_DNA"/>
</dbReference>
<feature type="compositionally biased region" description="Basic and acidic residues" evidence="1">
    <location>
        <begin position="555"/>
        <end position="565"/>
    </location>
</feature>
<accession>A0A5B0PGP5</accession>
<feature type="region of interest" description="Disordered" evidence="1">
    <location>
        <begin position="548"/>
        <end position="573"/>
    </location>
</feature>
<evidence type="ECO:0000256" key="1">
    <source>
        <dbReference type="SAM" id="MobiDB-lite"/>
    </source>
</evidence>
<gene>
    <name evidence="2" type="ORF">PGTUg99_021536</name>
</gene>
<protein>
    <submittedName>
        <fullName evidence="2">Uncharacterized protein</fullName>
    </submittedName>
</protein>
<evidence type="ECO:0000313" key="2">
    <source>
        <dbReference type="EMBL" id="KAA1100351.1"/>
    </source>
</evidence>
<dbReference type="AlphaFoldDB" id="A0A5B0PGP5"/>
<organism evidence="2 3">
    <name type="scientific">Puccinia graminis f. sp. tritici</name>
    <dbReference type="NCBI Taxonomy" id="56615"/>
    <lineage>
        <taxon>Eukaryota</taxon>
        <taxon>Fungi</taxon>
        <taxon>Dikarya</taxon>
        <taxon>Basidiomycota</taxon>
        <taxon>Pucciniomycotina</taxon>
        <taxon>Pucciniomycetes</taxon>
        <taxon>Pucciniales</taxon>
        <taxon>Pucciniaceae</taxon>
        <taxon>Puccinia</taxon>
    </lineage>
</organism>
<feature type="region of interest" description="Disordered" evidence="1">
    <location>
        <begin position="311"/>
        <end position="353"/>
    </location>
</feature>
<feature type="compositionally biased region" description="Polar residues" evidence="1">
    <location>
        <begin position="313"/>
        <end position="329"/>
    </location>
</feature>
<feature type="compositionally biased region" description="Basic residues" evidence="1">
    <location>
        <begin position="271"/>
        <end position="281"/>
    </location>
</feature>
<evidence type="ECO:0000313" key="3">
    <source>
        <dbReference type="Proteomes" id="UP000325313"/>
    </source>
</evidence>